<dbReference type="OrthoDB" id="8596007at2"/>
<dbReference type="Gene3D" id="1.20.1250.20">
    <property type="entry name" value="MFS general substrate transporter like domains"/>
    <property type="match status" value="2"/>
</dbReference>
<dbReference type="PROSITE" id="PS50850">
    <property type="entry name" value="MFS"/>
    <property type="match status" value="1"/>
</dbReference>
<feature type="transmembrane region" description="Helical" evidence="6">
    <location>
        <begin position="140"/>
        <end position="160"/>
    </location>
</feature>
<organism evidence="8 9">
    <name type="scientific">Chengkuizengella marina</name>
    <dbReference type="NCBI Taxonomy" id="2507566"/>
    <lineage>
        <taxon>Bacteria</taxon>
        <taxon>Bacillati</taxon>
        <taxon>Bacillota</taxon>
        <taxon>Bacilli</taxon>
        <taxon>Bacillales</taxon>
        <taxon>Paenibacillaceae</taxon>
        <taxon>Chengkuizengella</taxon>
    </lineage>
</organism>
<dbReference type="PANTHER" id="PTHR10924">
    <property type="entry name" value="MAJOR FACILITATOR SUPERFAMILY PROTEIN-RELATED"/>
    <property type="match status" value="1"/>
</dbReference>
<feature type="transmembrane region" description="Helical" evidence="6">
    <location>
        <begin position="285"/>
        <end position="304"/>
    </location>
</feature>
<sequence length="415" mass="45315">MNKSPFPKYRWIVLLSMLPILATTNLFWLTFAPITGIAEEFYDVSSLSIAFLSMSFMLVYILMVLPASWLIDTYGFKVAVGFGAMITAGFGLMRGIWGDDFTIVIIAQMGVAIGQPFLMNSITKVAARWFPVDERATASGIAMMAGSVGMILALVLTPIFVEQYGFSKMLNIYGMIALLSALLFLIFAKEHPKNRLVGTESTEQSFSFSGLKQMITKKNFIYLMASIFIVLGIFNALMTWIESILSPRGITASEAGLVGGLLVIFGLFGSVILPYISDRIHKRRLLIIIPLSASVPGFIGITFLSQYSLILISAAIIGFFVMGAGPIAFQYGAEIASPVPEGTSFGILMLMGQISGVIFTYAMDFLKMKATGSFTPSLILLILLMFIAIWLATKLKESAMIQNSSNPISNKTINI</sequence>
<keyword evidence="3 6" id="KW-0812">Transmembrane</keyword>
<dbReference type="PANTHER" id="PTHR10924:SF6">
    <property type="entry name" value="SOLUTE CARRIER FAMILY 49 MEMBER A3"/>
    <property type="match status" value="1"/>
</dbReference>
<evidence type="ECO:0000259" key="7">
    <source>
        <dbReference type="PROSITE" id="PS50850"/>
    </source>
</evidence>
<feature type="transmembrane region" description="Helical" evidence="6">
    <location>
        <begin position="12"/>
        <end position="34"/>
    </location>
</feature>
<feature type="transmembrane region" description="Helical" evidence="6">
    <location>
        <begin position="172"/>
        <end position="188"/>
    </location>
</feature>
<dbReference type="InterPro" id="IPR011701">
    <property type="entry name" value="MFS"/>
</dbReference>
<reference evidence="8 9" key="1">
    <citation type="submission" date="2019-01" db="EMBL/GenBank/DDBJ databases">
        <title>Chengkuizengella sp. nov., isolated from deep-sea sediment of East Pacific Ocean.</title>
        <authorList>
            <person name="Yang J."/>
            <person name="Lai Q."/>
            <person name="Shao Z."/>
        </authorList>
    </citation>
    <scope>NUCLEOTIDE SEQUENCE [LARGE SCALE GENOMIC DNA]</scope>
    <source>
        <strain evidence="8 9">YPA3-1-1</strain>
    </source>
</reference>
<dbReference type="Pfam" id="PF07690">
    <property type="entry name" value="MFS_1"/>
    <property type="match status" value="1"/>
</dbReference>
<evidence type="ECO:0000256" key="2">
    <source>
        <dbReference type="ARBA" id="ARBA00022448"/>
    </source>
</evidence>
<proteinExistence type="predicted"/>
<accession>A0A6N9Q221</accession>
<dbReference type="Proteomes" id="UP000448943">
    <property type="component" value="Unassembled WGS sequence"/>
</dbReference>
<name>A0A6N9Q221_9BACL</name>
<dbReference type="GO" id="GO:0005886">
    <property type="term" value="C:plasma membrane"/>
    <property type="evidence" value="ECO:0007669"/>
    <property type="project" value="UniProtKB-SubCell"/>
</dbReference>
<evidence type="ECO:0000256" key="3">
    <source>
        <dbReference type="ARBA" id="ARBA00022692"/>
    </source>
</evidence>
<dbReference type="AlphaFoldDB" id="A0A6N9Q221"/>
<feature type="transmembrane region" description="Helical" evidence="6">
    <location>
        <begin position="78"/>
        <end position="97"/>
    </location>
</feature>
<feature type="transmembrane region" description="Helical" evidence="6">
    <location>
        <begin position="220"/>
        <end position="241"/>
    </location>
</feature>
<dbReference type="InterPro" id="IPR036259">
    <property type="entry name" value="MFS_trans_sf"/>
</dbReference>
<keyword evidence="2" id="KW-0813">Transport</keyword>
<dbReference type="EMBL" id="SIJB01000015">
    <property type="protein sequence ID" value="NBI28500.1"/>
    <property type="molecule type" value="Genomic_DNA"/>
</dbReference>
<keyword evidence="4 6" id="KW-1133">Transmembrane helix</keyword>
<evidence type="ECO:0000313" key="8">
    <source>
        <dbReference type="EMBL" id="NBI28500.1"/>
    </source>
</evidence>
<keyword evidence="9" id="KW-1185">Reference proteome</keyword>
<dbReference type="InterPro" id="IPR020846">
    <property type="entry name" value="MFS_dom"/>
</dbReference>
<feature type="transmembrane region" description="Helical" evidence="6">
    <location>
        <begin position="103"/>
        <end position="119"/>
    </location>
</feature>
<evidence type="ECO:0000256" key="1">
    <source>
        <dbReference type="ARBA" id="ARBA00004651"/>
    </source>
</evidence>
<evidence type="ECO:0000313" key="9">
    <source>
        <dbReference type="Proteomes" id="UP000448943"/>
    </source>
</evidence>
<comment type="caution">
    <text evidence="8">The sequence shown here is derived from an EMBL/GenBank/DDBJ whole genome shotgun (WGS) entry which is preliminary data.</text>
</comment>
<evidence type="ECO:0000256" key="4">
    <source>
        <dbReference type="ARBA" id="ARBA00022989"/>
    </source>
</evidence>
<dbReference type="InterPro" id="IPR049680">
    <property type="entry name" value="FLVCR1-2_SLC49-like"/>
</dbReference>
<feature type="domain" description="Major facilitator superfamily (MFS) profile" evidence="7">
    <location>
        <begin position="11"/>
        <end position="400"/>
    </location>
</feature>
<evidence type="ECO:0000256" key="6">
    <source>
        <dbReference type="SAM" id="Phobius"/>
    </source>
</evidence>
<evidence type="ECO:0000256" key="5">
    <source>
        <dbReference type="ARBA" id="ARBA00023136"/>
    </source>
</evidence>
<feature type="transmembrane region" description="Helical" evidence="6">
    <location>
        <begin position="374"/>
        <end position="392"/>
    </location>
</feature>
<keyword evidence="5 6" id="KW-0472">Membrane</keyword>
<feature type="transmembrane region" description="Helical" evidence="6">
    <location>
        <begin position="253"/>
        <end position="273"/>
    </location>
</feature>
<feature type="transmembrane region" description="Helical" evidence="6">
    <location>
        <begin position="345"/>
        <end position="362"/>
    </location>
</feature>
<feature type="transmembrane region" description="Helical" evidence="6">
    <location>
        <begin position="46"/>
        <end position="71"/>
    </location>
</feature>
<protein>
    <submittedName>
        <fullName evidence="8">MFS transporter</fullName>
    </submittedName>
</protein>
<feature type="transmembrane region" description="Helical" evidence="6">
    <location>
        <begin position="310"/>
        <end position="333"/>
    </location>
</feature>
<dbReference type="SUPFAM" id="SSF103473">
    <property type="entry name" value="MFS general substrate transporter"/>
    <property type="match status" value="1"/>
</dbReference>
<dbReference type="GO" id="GO:0022857">
    <property type="term" value="F:transmembrane transporter activity"/>
    <property type="evidence" value="ECO:0007669"/>
    <property type="project" value="InterPro"/>
</dbReference>
<dbReference type="RefSeq" id="WP_160645290.1">
    <property type="nucleotide sequence ID" value="NZ_SIJB01000015.1"/>
</dbReference>
<gene>
    <name evidence="8" type="ORF">ERL59_05985</name>
</gene>
<comment type="subcellular location">
    <subcellularLocation>
        <location evidence="1">Cell membrane</location>
        <topology evidence="1">Multi-pass membrane protein</topology>
    </subcellularLocation>
</comment>